<evidence type="ECO:0000313" key="2">
    <source>
        <dbReference type="Proteomes" id="UP001335648"/>
    </source>
</evidence>
<dbReference type="Proteomes" id="UP001335648">
    <property type="component" value="Unassembled WGS sequence"/>
</dbReference>
<dbReference type="AlphaFoldDB" id="A0AAN8CV75"/>
<keyword evidence="2" id="KW-1185">Reference proteome</keyword>
<accession>A0AAN8CV75</accession>
<dbReference type="EMBL" id="JAULUE010002049">
    <property type="protein sequence ID" value="KAK5907708.1"/>
    <property type="molecule type" value="Genomic_DNA"/>
</dbReference>
<proteinExistence type="predicted"/>
<reference evidence="1 2" key="1">
    <citation type="journal article" date="2023" name="Mol. Biol. Evol.">
        <title>Genomics of Secondarily Temperate Adaptation in the Only Non-Antarctic Icefish.</title>
        <authorList>
            <person name="Rivera-Colon A.G."/>
            <person name="Rayamajhi N."/>
            <person name="Minhas B.F."/>
            <person name="Madrigal G."/>
            <person name="Bilyk K.T."/>
            <person name="Yoon V."/>
            <person name="Hune M."/>
            <person name="Gregory S."/>
            <person name="Cheng C.H.C."/>
            <person name="Catchen J.M."/>
        </authorList>
    </citation>
    <scope>NUCLEOTIDE SEQUENCE [LARGE SCALE GENOMIC DNA]</scope>
    <source>
        <strain evidence="1">JC2023a</strain>
    </source>
</reference>
<organism evidence="1 2">
    <name type="scientific">Champsocephalus esox</name>
    <name type="common">pike icefish</name>
    <dbReference type="NCBI Taxonomy" id="159716"/>
    <lineage>
        <taxon>Eukaryota</taxon>
        <taxon>Metazoa</taxon>
        <taxon>Chordata</taxon>
        <taxon>Craniata</taxon>
        <taxon>Vertebrata</taxon>
        <taxon>Euteleostomi</taxon>
        <taxon>Actinopterygii</taxon>
        <taxon>Neopterygii</taxon>
        <taxon>Teleostei</taxon>
        <taxon>Neoteleostei</taxon>
        <taxon>Acanthomorphata</taxon>
        <taxon>Eupercaria</taxon>
        <taxon>Perciformes</taxon>
        <taxon>Notothenioidei</taxon>
        <taxon>Channichthyidae</taxon>
        <taxon>Champsocephalus</taxon>
    </lineage>
</organism>
<name>A0AAN8CV75_9TELE</name>
<gene>
    <name evidence="1" type="ORF">CesoFtcFv8_005527</name>
</gene>
<evidence type="ECO:0000313" key="1">
    <source>
        <dbReference type="EMBL" id="KAK5907708.1"/>
    </source>
</evidence>
<comment type="caution">
    <text evidence="1">The sequence shown here is derived from an EMBL/GenBank/DDBJ whole genome shotgun (WGS) entry which is preliminary data.</text>
</comment>
<sequence>MLGVLEVEVLEVEMLEVEMLEMLEMLGGLLEMLGVLEVEMLEVLEMEMLEMEMLEVEMLEVEMLGLLEMLEMLGVLGGVGDVGDVRGQVHGRRLVQQSVVGAHGVELLPGVSDGAGPVDFGAGGSPNSRSFPCHHQAAVLLVLCVQGPLTHRGGVRGPGEV</sequence>
<protein>
    <submittedName>
        <fullName evidence="1">Uncharacterized protein</fullName>
    </submittedName>
</protein>